<sequence length="368" mass="42570">MKTTEPSLTGLKNLKSRIKYIREKMDELKIDAYFIYYLPNVSYLTGFRGSSGFVIVTHNKSYFITDSRYEEESKKEIEEEFEILIHKGLTQTLKKARFMRYIKRIGFEKDWMPYGVYKNFEKELNKKFVPCEDIVRKIRIHKNDSEIEKIKKAQRINEKIFEEIIDIIKPDKVREIDLAAEIEYKIKKSGGEVPFPPIVATGSNSALPHAKPGKRIIKNNKPLKIDMGVKYKGFCSDMTRTIWIGKKPSQEFIKIYQIVLDAQNKAIESIKIGMEAKEVDGIARKHIEEKGYGKFFGHGLGHGIGIEVHELPALSPLSKDKIEEGMVFTIEPGIYLPNRFGVRIEDLVCIKNREKFVITKTTKNLIKI</sequence>
<proteinExistence type="predicted"/>
<dbReference type="AlphaFoldDB" id="A0A7V3ZTG5"/>
<dbReference type="SUPFAM" id="SSF53092">
    <property type="entry name" value="Creatinase/prolidase N-terminal domain"/>
    <property type="match status" value="1"/>
</dbReference>
<dbReference type="InterPro" id="IPR029149">
    <property type="entry name" value="Creatin/AminoP/Spt16_N"/>
</dbReference>
<dbReference type="Pfam" id="PF00557">
    <property type="entry name" value="Peptidase_M24"/>
    <property type="match status" value="1"/>
</dbReference>
<dbReference type="InterPro" id="IPR000587">
    <property type="entry name" value="Creatinase_N"/>
</dbReference>
<feature type="domain" description="Creatinase N-terminal" evidence="4">
    <location>
        <begin position="17"/>
        <end position="140"/>
    </location>
</feature>
<dbReference type="CDD" id="cd01092">
    <property type="entry name" value="APP-like"/>
    <property type="match status" value="1"/>
</dbReference>
<organism evidence="5">
    <name type="scientific">candidate division WOR-3 bacterium</name>
    <dbReference type="NCBI Taxonomy" id="2052148"/>
    <lineage>
        <taxon>Bacteria</taxon>
        <taxon>Bacteria division WOR-3</taxon>
    </lineage>
</organism>
<evidence type="ECO:0000259" key="4">
    <source>
        <dbReference type="Pfam" id="PF01321"/>
    </source>
</evidence>
<protein>
    <submittedName>
        <fullName evidence="5">Aminopeptidase P family protein</fullName>
    </submittedName>
</protein>
<evidence type="ECO:0000259" key="3">
    <source>
        <dbReference type="Pfam" id="PF00557"/>
    </source>
</evidence>
<dbReference type="PRINTS" id="PR00599">
    <property type="entry name" value="MAPEPTIDASE"/>
</dbReference>
<comment type="caution">
    <text evidence="5">The sequence shown here is derived from an EMBL/GenBank/DDBJ whole genome shotgun (WGS) entry which is preliminary data.</text>
</comment>
<dbReference type="InterPro" id="IPR001131">
    <property type="entry name" value="Peptidase_M24B_aminopep-P_CS"/>
</dbReference>
<keyword evidence="1" id="KW-0479">Metal-binding</keyword>
<name>A0A7V3ZTG5_UNCW3</name>
<dbReference type="InterPro" id="IPR036005">
    <property type="entry name" value="Creatinase/aminopeptidase-like"/>
</dbReference>
<dbReference type="GO" id="GO:0008235">
    <property type="term" value="F:metalloexopeptidase activity"/>
    <property type="evidence" value="ECO:0007669"/>
    <property type="project" value="UniProtKB-ARBA"/>
</dbReference>
<gene>
    <name evidence="5" type="ORF">ENU72_03085</name>
</gene>
<dbReference type="GO" id="GO:0004177">
    <property type="term" value="F:aminopeptidase activity"/>
    <property type="evidence" value="ECO:0007669"/>
    <property type="project" value="UniProtKB-KW"/>
</dbReference>
<dbReference type="PANTHER" id="PTHR46112">
    <property type="entry name" value="AMINOPEPTIDASE"/>
    <property type="match status" value="1"/>
</dbReference>
<keyword evidence="5" id="KW-0031">Aminopeptidase</keyword>
<evidence type="ECO:0000256" key="1">
    <source>
        <dbReference type="ARBA" id="ARBA00022723"/>
    </source>
</evidence>
<accession>A0A7V3ZTG5</accession>
<dbReference type="Gene3D" id="3.90.230.10">
    <property type="entry name" value="Creatinase/methionine aminopeptidase superfamily"/>
    <property type="match status" value="1"/>
</dbReference>
<dbReference type="PANTHER" id="PTHR46112:SF3">
    <property type="entry name" value="AMINOPEPTIDASE YPDF"/>
    <property type="match status" value="1"/>
</dbReference>
<feature type="domain" description="Peptidase M24" evidence="3">
    <location>
        <begin position="148"/>
        <end position="351"/>
    </location>
</feature>
<dbReference type="InterPro" id="IPR001714">
    <property type="entry name" value="Pept_M24_MAP"/>
</dbReference>
<reference evidence="5" key="1">
    <citation type="journal article" date="2020" name="mSystems">
        <title>Genome- and Community-Level Interaction Insights into Carbon Utilization and Element Cycling Functions of Hydrothermarchaeota in Hydrothermal Sediment.</title>
        <authorList>
            <person name="Zhou Z."/>
            <person name="Liu Y."/>
            <person name="Xu W."/>
            <person name="Pan J."/>
            <person name="Luo Z.H."/>
            <person name="Li M."/>
        </authorList>
    </citation>
    <scope>NUCLEOTIDE SEQUENCE [LARGE SCALE GENOMIC DNA]</scope>
    <source>
        <strain evidence="5">SpSt-695</strain>
    </source>
</reference>
<keyword evidence="5" id="KW-0645">Protease</keyword>
<dbReference type="InterPro" id="IPR000994">
    <property type="entry name" value="Pept_M24"/>
</dbReference>
<dbReference type="Gene3D" id="3.40.350.10">
    <property type="entry name" value="Creatinase/prolidase N-terminal domain"/>
    <property type="match status" value="1"/>
</dbReference>
<evidence type="ECO:0000256" key="2">
    <source>
        <dbReference type="ARBA" id="ARBA00022801"/>
    </source>
</evidence>
<evidence type="ECO:0000313" key="5">
    <source>
        <dbReference type="EMBL" id="HGK53990.1"/>
    </source>
</evidence>
<dbReference type="InterPro" id="IPR050659">
    <property type="entry name" value="Peptidase_M24B"/>
</dbReference>
<dbReference type="EMBL" id="DTDP01000139">
    <property type="protein sequence ID" value="HGK53990.1"/>
    <property type="molecule type" value="Genomic_DNA"/>
</dbReference>
<dbReference type="GO" id="GO:0046872">
    <property type="term" value="F:metal ion binding"/>
    <property type="evidence" value="ECO:0007669"/>
    <property type="project" value="UniProtKB-KW"/>
</dbReference>
<dbReference type="PROSITE" id="PS00491">
    <property type="entry name" value="PROLINE_PEPTIDASE"/>
    <property type="match status" value="1"/>
</dbReference>
<dbReference type="Pfam" id="PF01321">
    <property type="entry name" value="Creatinase_N"/>
    <property type="match status" value="1"/>
</dbReference>
<keyword evidence="2" id="KW-0378">Hydrolase</keyword>
<dbReference type="SUPFAM" id="SSF55920">
    <property type="entry name" value="Creatinase/aminopeptidase"/>
    <property type="match status" value="1"/>
</dbReference>